<proteinExistence type="predicted"/>
<gene>
    <name evidence="2" type="ORF">V6N12_013759</name>
</gene>
<organism evidence="2 3">
    <name type="scientific">Hibiscus sabdariffa</name>
    <name type="common">roselle</name>
    <dbReference type="NCBI Taxonomy" id="183260"/>
    <lineage>
        <taxon>Eukaryota</taxon>
        <taxon>Viridiplantae</taxon>
        <taxon>Streptophyta</taxon>
        <taxon>Embryophyta</taxon>
        <taxon>Tracheophyta</taxon>
        <taxon>Spermatophyta</taxon>
        <taxon>Magnoliopsida</taxon>
        <taxon>eudicotyledons</taxon>
        <taxon>Gunneridae</taxon>
        <taxon>Pentapetalae</taxon>
        <taxon>rosids</taxon>
        <taxon>malvids</taxon>
        <taxon>Malvales</taxon>
        <taxon>Malvaceae</taxon>
        <taxon>Malvoideae</taxon>
        <taxon>Hibiscus</taxon>
    </lineage>
</organism>
<sequence length="101" mass="11300">MLQHVWTLGPRKVLIESDNVEAIRILQYRSPALPDHALVFSIKELTSRAWDLIFMHVPRSANRVADGLACLGRGASFDAWCFMDPPLEIVEALSTDLHSAT</sequence>
<evidence type="ECO:0000313" key="3">
    <source>
        <dbReference type="Proteomes" id="UP001472677"/>
    </source>
</evidence>
<comment type="caution">
    <text evidence="2">The sequence shown here is derived from an EMBL/GenBank/DDBJ whole genome shotgun (WGS) entry which is preliminary data.</text>
</comment>
<feature type="domain" description="RNase H type-1" evidence="1">
    <location>
        <begin position="2"/>
        <end position="69"/>
    </location>
</feature>
<dbReference type="CDD" id="cd06222">
    <property type="entry name" value="RNase_H_like"/>
    <property type="match status" value="1"/>
</dbReference>
<dbReference type="InterPro" id="IPR053151">
    <property type="entry name" value="RNase_H-like"/>
</dbReference>
<name>A0ABR2CV79_9ROSI</name>
<evidence type="ECO:0000313" key="2">
    <source>
        <dbReference type="EMBL" id="KAK8523674.1"/>
    </source>
</evidence>
<dbReference type="PANTHER" id="PTHR47723">
    <property type="entry name" value="OS05G0353850 PROTEIN"/>
    <property type="match status" value="1"/>
</dbReference>
<dbReference type="Pfam" id="PF13456">
    <property type="entry name" value="RVT_3"/>
    <property type="match status" value="1"/>
</dbReference>
<protein>
    <recommendedName>
        <fullName evidence="1">RNase H type-1 domain-containing protein</fullName>
    </recommendedName>
</protein>
<reference evidence="2 3" key="1">
    <citation type="journal article" date="2024" name="G3 (Bethesda)">
        <title>Genome assembly of Hibiscus sabdariffa L. provides insights into metabolisms of medicinal natural products.</title>
        <authorList>
            <person name="Kim T."/>
        </authorList>
    </citation>
    <scope>NUCLEOTIDE SEQUENCE [LARGE SCALE GENOMIC DNA]</scope>
    <source>
        <strain evidence="2">TK-2024</strain>
        <tissue evidence="2">Old leaves</tissue>
    </source>
</reference>
<dbReference type="InterPro" id="IPR036397">
    <property type="entry name" value="RNaseH_sf"/>
</dbReference>
<evidence type="ECO:0000259" key="1">
    <source>
        <dbReference type="Pfam" id="PF13456"/>
    </source>
</evidence>
<keyword evidence="3" id="KW-1185">Reference proteome</keyword>
<dbReference type="InterPro" id="IPR044730">
    <property type="entry name" value="RNase_H-like_dom_plant"/>
</dbReference>
<dbReference type="InterPro" id="IPR002156">
    <property type="entry name" value="RNaseH_domain"/>
</dbReference>
<dbReference type="Proteomes" id="UP001472677">
    <property type="component" value="Unassembled WGS sequence"/>
</dbReference>
<dbReference type="EMBL" id="JBBPBM010000042">
    <property type="protein sequence ID" value="KAK8523674.1"/>
    <property type="molecule type" value="Genomic_DNA"/>
</dbReference>
<dbReference type="PANTHER" id="PTHR47723:SF19">
    <property type="entry name" value="POLYNUCLEOTIDYL TRANSFERASE, RIBONUCLEASE H-LIKE SUPERFAMILY PROTEIN"/>
    <property type="match status" value="1"/>
</dbReference>
<accession>A0ABR2CV79</accession>
<dbReference type="Gene3D" id="3.30.420.10">
    <property type="entry name" value="Ribonuclease H-like superfamily/Ribonuclease H"/>
    <property type="match status" value="1"/>
</dbReference>